<evidence type="ECO:0000256" key="2">
    <source>
        <dbReference type="ARBA" id="ARBA00023315"/>
    </source>
</evidence>
<dbReference type="SUPFAM" id="SSF55729">
    <property type="entry name" value="Acyl-CoA N-acyltransferases (Nat)"/>
    <property type="match status" value="1"/>
</dbReference>
<evidence type="ECO:0000313" key="5">
    <source>
        <dbReference type="Proteomes" id="UP000293846"/>
    </source>
</evidence>
<dbReference type="InterPro" id="IPR050832">
    <property type="entry name" value="Bact_Acetyltransf"/>
</dbReference>
<evidence type="ECO:0000313" key="4">
    <source>
        <dbReference type="EMBL" id="TCJ02058.1"/>
    </source>
</evidence>
<name>A0A4R1AR73_9BACI</name>
<keyword evidence="2" id="KW-0012">Acyltransferase</keyword>
<dbReference type="Gene3D" id="3.40.630.30">
    <property type="match status" value="1"/>
</dbReference>
<dbReference type="Pfam" id="PF00583">
    <property type="entry name" value="Acetyltransf_1"/>
    <property type="match status" value="1"/>
</dbReference>
<organism evidence="4 5">
    <name type="scientific">Cytobacillus praedii</name>
    <dbReference type="NCBI Taxonomy" id="1742358"/>
    <lineage>
        <taxon>Bacteria</taxon>
        <taxon>Bacillati</taxon>
        <taxon>Bacillota</taxon>
        <taxon>Bacilli</taxon>
        <taxon>Bacillales</taxon>
        <taxon>Bacillaceae</taxon>
        <taxon>Cytobacillus</taxon>
    </lineage>
</organism>
<keyword evidence="5" id="KW-1185">Reference proteome</keyword>
<dbReference type="PANTHER" id="PTHR43877:SF2">
    <property type="entry name" value="AMINOALKYLPHOSPHONATE N-ACETYLTRANSFERASE-RELATED"/>
    <property type="match status" value="1"/>
</dbReference>
<dbReference type="InterPro" id="IPR016181">
    <property type="entry name" value="Acyl_CoA_acyltransferase"/>
</dbReference>
<dbReference type="AlphaFoldDB" id="A0A4R1AR73"/>
<keyword evidence="1 4" id="KW-0808">Transferase</keyword>
<dbReference type="STRING" id="1742358.GCA_001439605_04168"/>
<dbReference type="PANTHER" id="PTHR43877">
    <property type="entry name" value="AMINOALKYLPHOSPHONATE N-ACETYLTRANSFERASE-RELATED-RELATED"/>
    <property type="match status" value="1"/>
</dbReference>
<dbReference type="CDD" id="cd04301">
    <property type="entry name" value="NAT_SF"/>
    <property type="match status" value="1"/>
</dbReference>
<protein>
    <submittedName>
        <fullName evidence="4">GNAT family N-acetyltransferase</fullName>
    </submittedName>
</protein>
<dbReference type="PROSITE" id="PS51186">
    <property type="entry name" value="GNAT"/>
    <property type="match status" value="1"/>
</dbReference>
<dbReference type="InterPro" id="IPR000182">
    <property type="entry name" value="GNAT_dom"/>
</dbReference>
<comment type="caution">
    <text evidence="4">The sequence shown here is derived from an EMBL/GenBank/DDBJ whole genome shotgun (WGS) entry which is preliminary data.</text>
</comment>
<dbReference type="EMBL" id="SJTH01000042">
    <property type="protein sequence ID" value="TCJ02058.1"/>
    <property type="molecule type" value="Genomic_DNA"/>
</dbReference>
<evidence type="ECO:0000256" key="1">
    <source>
        <dbReference type="ARBA" id="ARBA00022679"/>
    </source>
</evidence>
<feature type="domain" description="N-acetyltransferase" evidence="3">
    <location>
        <begin position="2"/>
        <end position="145"/>
    </location>
</feature>
<reference evidence="4 5" key="1">
    <citation type="submission" date="2019-03" db="EMBL/GenBank/DDBJ databases">
        <authorList>
            <person name="Jensen L."/>
            <person name="Storgaard J."/>
            <person name="Sulaj E."/>
            <person name="Schramm A."/>
            <person name="Marshall I.P.G."/>
        </authorList>
    </citation>
    <scope>NUCLEOTIDE SEQUENCE [LARGE SCALE GENOMIC DNA]</scope>
    <source>
        <strain evidence="4 5">2017H2G3</strain>
    </source>
</reference>
<gene>
    <name evidence="4" type="ORF">E0Y62_21210</name>
</gene>
<dbReference type="Proteomes" id="UP000293846">
    <property type="component" value="Unassembled WGS sequence"/>
</dbReference>
<dbReference type="OrthoDB" id="9797826at2"/>
<sequence length="145" mass="16957">MNGISKAKIEDCKQISLLLNQLDYPDTDLFIKEKVEILLMDPNEELLVFEEDKNVIALVSVHFIPQLAVKGDFARISYFAVDKNIRSKGIGRKVEEYCTNLAIKRECDRMEVHCHSRRKDAHRFYIRQGFTESPKYFFKILPQSD</sequence>
<proteinExistence type="predicted"/>
<dbReference type="GO" id="GO:0016747">
    <property type="term" value="F:acyltransferase activity, transferring groups other than amino-acyl groups"/>
    <property type="evidence" value="ECO:0007669"/>
    <property type="project" value="InterPro"/>
</dbReference>
<accession>A0A4R1AR73</accession>
<evidence type="ECO:0000259" key="3">
    <source>
        <dbReference type="PROSITE" id="PS51186"/>
    </source>
</evidence>
<dbReference type="RefSeq" id="WP_131238063.1">
    <property type="nucleotide sequence ID" value="NZ_SJTH01000042.1"/>
</dbReference>